<dbReference type="InterPro" id="IPR001810">
    <property type="entry name" value="F-box_dom"/>
</dbReference>
<dbReference type="Pfam" id="PF25422">
    <property type="entry name" value="DUF7892"/>
    <property type="match status" value="1"/>
</dbReference>
<dbReference type="PROSITE" id="PS50181">
    <property type="entry name" value="FBOX"/>
    <property type="match status" value="1"/>
</dbReference>
<dbReference type="InterPro" id="IPR057214">
    <property type="entry name" value="DUF7892"/>
</dbReference>
<feature type="region of interest" description="Disordered" evidence="1">
    <location>
        <begin position="1414"/>
        <end position="1445"/>
    </location>
</feature>
<proteinExistence type="predicted"/>
<keyword evidence="4" id="KW-1185">Reference proteome</keyword>
<feature type="compositionally biased region" description="Basic and acidic residues" evidence="1">
    <location>
        <begin position="1418"/>
        <end position="1438"/>
    </location>
</feature>
<dbReference type="Pfam" id="PF12937">
    <property type="entry name" value="F-box-like"/>
    <property type="match status" value="1"/>
</dbReference>
<dbReference type="STRING" id="1051890.A0A3N4LPE2"/>
<dbReference type="Proteomes" id="UP000267821">
    <property type="component" value="Unassembled WGS sequence"/>
</dbReference>
<dbReference type="Gene3D" id="1.20.1280.50">
    <property type="match status" value="1"/>
</dbReference>
<evidence type="ECO:0000256" key="1">
    <source>
        <dbReference type="SAM" id="MobiDB-lite"/>
    </source>
</evidence>
<feature type="domain" description="F-box" evidence="2">
    <location>
        <begin position="97"/>
        <end position="143"/>
    </location>
</feature>
<evidence type="ECO:0000259" key="2">
    <source>
        <dbReference type="PROSITE" id="PS50181"/>
    </source>
</evidence>
<protein>
    <recommendedName>
        <fullName evidence="2">F-box domain-containing protein</fullName>
    </recommendedName>
</protein>
<evidence type="ECO:0000313" key="4">
    <source>
        <dbReference type="Proteomes" id="UP000267821"/>
    </source>
</evidence>
<evidence type="ECO:0000313" key="3">
    <source>
        <dbReference type="EMBL" id="RPB24720.1"/>
    </source>
</evidence>
<feature type="compositionally biased region" description="Low complexity" evidence="1">
    <location>
        <begin position="968"/>
        <end position="988"/>
    </location>
</feature>
<organism evidence="3 4">
    <name type="scientific">Terfezia boudieri ATCC MYA-4762</name>
    <dbReference type="NCBI Taxonomy" id="1051890"/>
    <lineage>
        <taxon>Eukaryota</taxon>
        <taxon>Fungi</taxon>
        <taxon>Dikarya</taxon>
        <taxon>Ascomycota</taxon>
        <taxon>Pezizomycotina</taxon>
        <taxon>Pezizomycetes</taxon>
        <taxon>Pezizales</taxon>
        <taxon>Pezizaceae</taxon>
        <taxon>Terfezia</taxon>
    </lineage>
</organism>
<dbReference type="InterPro" id="IPR036047">
    <property type="entry name" value="F-box-like_dom_sf"/>
</dbReference>
<feature type="region of interest" description="Disordered" evidence="1">
    <location>
        <begin position="959"/>
        <end position="1022"/>
    </location>
</feature>
<gene>
    <name evidence="3" type="ORF">L211DRAFT_848553</name>
</gene>
<dbReference type="OrthoDB" id="2322499at2759"/>
<feature type="compositionally biased region" description="Polar residues" evidence="1">
    <location>
        <begin position="1000"/>
        <end position="1017"/>
    </location>
</feature>
<dbReference type="EMBL" id="ML121540">
    <property type="protein sequence ID" value="RPB24720.1"/>
    <property type="molecule type" value="Genomic_DNA"/>
</dbReference>
<dbReference type="InParanoid" id="A0A3N4LPE2"/>
<feature type="region of interest" description="Disordered" evidence="1">
    <location>
        <begin position="1149"/>
        <end position="1200"/>
    </location>
</feature>
<accession>A0A3N4LPE2</accession>
<feature type="region of interest" description="Disordered" evidence="1">
    <location>
        <begin position="68"/>
        <end position="97"/>
    </location>
</feature>
<dbReference type="SMART" id="SM00256">
    <property type="entry name" value="FBOX"/>
    <property type="match status" value="1"/>
</dbReference>
<name>A0A3N4LPE2_9PEZI</name>
<dbReference type="SUPFAM" id="SSF81383">
    <property type="entry name" value="F-box domain"/>
    <property type="match status" value="1"/>
</dbReference>
<sequence>MTRSADFISFDFVSCTLADADGKVHLDVEDGDDYNPEEDLCESSQSTKFDCPVRTPLRQSDLVLHTTATGKRRADGQGESCGPPDDVKRPRLTPPSTSKALTLPEVVWAGIFSRLPPQKLAQLRRTCRAFQNYLLNQSIWRASRKQWMPEMPKPAFNLKEWEMLALARGDGCMICGHKAYTRAVYWAFRESALSESDLPIALLTALPFGFIDASGQWVPNAMVQCPGGGLTKVYWNADLKSIKERYDEAKAMNAEEEWLKGLESEGIEHKIDIIRMETFESRRAKGKSIANFPKTLIQGANHAAKTKVNWHQLQGNSSIAHSPQAHHFSPSIHPGMMQMSFPPRQHAHSSPVMFPTQQGPLTAGGSWPGTFNGQPALPKQHPQVRTPATRNERSMIEAAEVRARRQMEIEARCLKLNPPLLPNVLQHIPAFKASIVIAIPLNEQAWGNLLPKLLEQREEAEEKERVKAEGQIKLQKQIEEKRACDTLQRELKEKKEREWEESQAPVKEKLDQYATEIINLWLSRTPVNQHPNVNRESALRFAPEVLVQVRRRFYDENPYTPQDPNHYIMLDPNSAHGATTLDTPSGKRLMLENMKYVFDTKIKPITDQVRKELFLCSGCESSPKFYGFEGVIQHYAAKHTNLMSLGSVIVHWKSDWPYCPPFVLDPVAAASGLKHMSHASHRQQFQVNNNPNATSTFGSYNTTHMGMHMSAQMEISHQTMISNGYPNEGAYLNGIYRAFPVSHQQYPAHQHDGSMMQTINLNTPIQALVPPTFASYQQQSGTQRAQLEEIAATAREAWFQLNGIKDLPSSVRVHYVIRKVVKAFQAKFPPLLPQLNIFIEALREHNLMKPMRNVNGLQCLACIINPPHLNSSSTGIHPIGRVFTLISLIQHFEIVHVVRNRSPIKMDWKTQMIKLPEARVIGMLRDAMGMDEEKLKLLKEVFPVAFNLPLPMRSTGGFVPSPGPFPKPSQSATPSSSIAPSSPSPLRSVGTKEASPIAEQLSQSPNSLETPSPSPTQKMMKRELSLEAELRKRRALVVKQEASESTSETRPLKRTHLRAAETFLETFMGEGACGDTGFPEVAAREVKQEFPELAFQQKKNRKHEDEEIGGSEIVPLVRPITPRSESPPSPRWPKQNSVGIYSKVLGEYNRQSSPGREEEFRHRPASPFKGRYRNPEGHPGYLLPLSPRPRSPRRGRSSVIMPEERGRALHARPCSPHSRSRSPRLRYLPPHHAELYYNRDYRVELCSRDPLHYARDYIPRGYIYRERSRGSVRPLSRHRTIPADSRCYDVVYENARYVDEIIGPTMTARERSKSPPAELSSRSQPIPRDYKYVYAPSAAHHAPPYYLYPLPAAVPSPYLTYIEESRYARETRSHSPIYGIERAPPAPPRGQEQFEDEEEYLMERRYRERDMIAVTRGNAEHPDTQNHHTDGKYDDAPVSRRRALT</sequence>
<reference evidence="3 4" key="1">
    <citation type="journal article" date="2018" name="Nat. Ecol. Evol.">
        <title>Pezizomycetes genomes reveal the molecular basis of ectomycorrhizal truffle lifestyle.</title>
        <authorList>
            <person name="Murat C."/>
            <person name="Payen T."/>
            <person name="Noel B."/>
            <person name="Kuo A."/>
            <person name="Morin E."/>
            <person name="Chen J."/>
            <person name="Kohler A."/>
            <person name="Krizsan K."/>
            <person name="Balestrini R."/>
            <person name="Da Silva C."/>
            <person name="Montanini B."/>
            <person name="Hainaut M."/>
            <person name="Levati E."/>
            <person name="Barry K.W."/>
            <person name="Belfiori B."/>
            <person name="Cichocki N."/>
            <person name="Clum A."/>
            <person name="Dockter R.B."/>
            <person name="Fauchery L."/>
            <person name="Guy J."/>
            <person name="Iotti M."/>
            <person name="Le Tacon F."/>
            <person name="Lindquist E.A."/>
            <person name="Lipzen A."/>
            <person name="Malagnac F."/>
            <person name="Mello A."/>
            <person name="Molinier V."/>
            <person name="Miyauchi S."/>
            <person name="Poulain J."/>
            <person name="Riccioni C."/>
            <person name="Rubini A."/>
            <person name="Sitrit Y."/>
            <person name="Splivallo R."/>
            <person name="Traeger S."/>
            <person name="Wang M."/>
            <person name="Zifcakova L."/>
            <person name="Wipf D."/>
            <person name="Zambonelli A."/>
            <person name="Paolocci F."/>
            <person name="Nowrousian M."/>
            <person name="Ottonello S."/>
            <person name="Baldrian P."/>
            <person name="Spatafora J.W."/>
            <person name="Henrissat B."/>
            <person name="Nagy L.G."/>
            <person name="Aury J.M."/>
            <person name="Wincker P."/>
            <person name="Grigoriev I.V."/>
            <person name="Bonfante P."/>
            <person name="Martin F.M."/>
        </authorList>
    </citation>
    <scope>NUCLEOTIDE SEQUENCE [LARGE SCALE GENOMIC DNA]</scope>
    <source>
        <strain evidence="3 4">ATCC MYA-4762</strain>
    </source>
</reference>